<dbReference type="InterPro" id="IPR036259">
    <property type="entry name" value="MFS_trans_sf"/>
</dbReference>
<feature type="transmembrane region" description="Helical" evidence="7">
    <location>
        <begin position="428"/>
        <end position="447"/>
    </location>
</feature>
<dbReference type="OrthoDB" id="6612291at2759"/>
<evidence type="ECO:0000256" key="1">
    <source>
        <dbReference type="ARBA" id="ARBA00004141"/>
    </source>
</evidence>
<feature type="transmembrane region" description="Helical" evidence="7">
    <location>
        <begin position="501"/>
        <end position="519"/>
    </location>
</feature>
<dbReference type="InterPro" id="IPR005828">
    <property type="entry name" value="MFS_sugar_transport-like"/>
</dbReference>
<dbReference type="GO" id="GO:0005351">
    <property type="term" value="F:carbohydrate:proton symporter activity"/>
    <property type="evidence" value="ECO:0007669"/>
    <property type="project" value="TreeGrafter"/>
</dbReference>
<feature type="transmembrane region" description="Helical" evidence="7">
    <location>
        <begin position="222"/>
        <end position="244"/>
    </location>
</feature>
<evidence type="ECO:0000256" key="5">
    <source>
        <dbReference type="ARBA" id="ARBA00023136"/>
    </source>
</evidence>
<accession>A0A2C5YPL2</accession>
<dbReference type="InterPro" id="IPR050360">
    <property type="entry name" value="MFS_Sugar_Transporters"/>
</dbReference>
<proteinExistence type="inferred from homology"/>
<evidence type="ECO:0000313" key="10">
    <source>
        <dbReference type="Proteomes" id="UP000224854"/>
    </source>
</evidence>
<feature type="transmembrane region" description="Helical" evidence="7">
    <location>
        <begin position="372"/>
        <end position="394"/>
    </location>
</feature>
<comment type="subcellular location">
    <subcellularLocation>
        <location evidence="1">Membrane</location>
        <topology evidence="1">Multi-pass membrane protein</topology>
    </subcellularLocation>
</comment>
<dbReference type="PANTHER" id="PTHR48022:SF41">
    <property type="entry name" value="MAJOR FACILITATOR SUPERFAMILY (MFS) PROFILE DOMAIN-CONTAINING PROTEIN"/>
    <property type="match status" value="1"/>
</dbReference>
<name>A0A2C5YPL2_9HYPO</name>
<keyword evidence="10" id="KW-1185">Reference proteome</keyword>
<dbReference type="GO" id="GO:0016020">
    <property type="term" value="C:membrane"/>
    <property type="evidence" value="ECO:0007669"/>
    <property type="project" value="UniProtKB-SubCell"/>
</dbReference>
<sequence>MYPSATSATSVPPPPPAAAPVWLPHLSGAFIDMDSTQQSHDGRDSDWKEAAASITALPEPDAHSNLSLWQAVKKWRRLVLYCLGLTFAILMFGYDYSIVGTTSAMPSFQRDFGQQLNGKWILPSLWLGLWTFASPGASIFGALAAGWFQDTRGRRASLALGSLLSALGVAVSFVSNLPPQINSRRAVFLVGKAIQGGAIGIVMTTTQTYMSEVAPPSLRGPLLALFPIFTLLGQLVGAAVIFSCLDLDKGYVICFGSQWPFSVVPLVMALVMPESPTYLVRRGRSALALKAQKRLDANAVEAEATVGAIERSIERERRSSKSSYADCWRGTDRRRTCIVVFAGVLPQLFGLTLLGNASYFAQIMGLSASVSVVLLIIGIICGLTANVCSIWLLSRVGRRPLVLVSLLLLTLIWAAMGIAGCWATKASVWYTAASMIAVIIVAGVSVWPASYVIGSETSSLHLRSQTQGIGWLVAGFSSALFGLALPYIYNPDQGNLKAKTGFIFAALCAVSLVVSWFMIPEMKGRTASEISHMFELKLASSEFASWSPLGREDPSEGGSSQETMAPIKA</sequence>
<evidence type="ECO:0000256" key="6">
    <source>
        <dbReference type="SAM" id="MobiDB-lite"/>
    </source>
</evidence>
<dbReference type="Gene3D" id="1.20.1250.20">
    <property type="entry name" value="MFS general substrate transporter like domains"/>
    <property type="match status" value="1"/>
</dbReference>
<feature type="transmembrane region" description="Helical" evidence="7">
    <location>
        <begin position="338"/>
        <end position="360"/>
    </location>
</feature>
<comment type="caution">
    <text evidence="9">The sequence shown here is derived from an EMBL/GenBank/DDBJ whole genome shotgun (WGS) entry which is preliminary data.</text>
</comment>
<dbReference type="Pfam" id="PF00083">
    <property type="entry name" value="Sugar_tr"/>
    <property type="match status" value="1"/>
</dbReference>
<dbReference type="FunFam" id="1.20.1250.20:FF:000078">
    <property type="entry name" value="MFS maltose transporter, putative"/>
    <property type="match status" value="1"/>
</dbReference>
<evidence type="ECO:0000313" key="9">
    <source>
        <dbReference type="EMBL" id="PHH69553.1"/>
    </source>
</evidence>
<gene>
    <name evidence="9" type="ORF">CDD82_7672</name>
</gene>
<protein>
    <recommendedName>
        <fullName evidence="8">Major facilitator superfamily (MFS) profile domain-containing protein</fullName>
    </recommendedName>
</protein>
<feature type="transmembrane region" description="Helical" evidence="7">
    <location>
        <begin position="468"/>
        <end position="489"/>
    </location>
</feature>
<organism evidence="9 10">
    <name type="scientific">Ophiocordyceps australis</name>
    <dbReference type="NCBI Taxonomy" id="1399860"/>
    <lineage>
        <taxon>Eukaryota</taxon>
        <taxon>Fungi</taxon>
        <taxon>Dikarya</taxon>
        <taxon>Ascomycota</taxon>
        <taxon>Pezizomycotina</taxon>
        <taxon>Sordariomycetes</taxon>
        <taxon>Hypocreomycetidae</taxon>
        <taxon>Hypocreales</taxon>
        <taxon>Ophiocordycipitaceae</taxon>
        <taxon>Ophiocordyceps</taxon>
    </lineage>
</organism>
<reference evidence="9 10" key="1">
    <citation type="submission" date="2017-06" db="EMBL/GenBank/DDBJ databases">
        <title>Ant-infecting Ophiocordyceps genomes reveal a high diversity of potential behavioral manipulation genes and a possible major role for enterotoxins.</title>
        <authorList>
            <person name="De Bekker C."/>
            <person name="Evans H.C."/>
            <person name="Brachmann A."/>
            <person name="Hughes D.P."/>
        </authorList>
    </citation>
    <scope>NUCLEOTIDE SEQUENCE [LARGE SCALE GENOMIC DNA]</scope>
    <source>
        <strain evidence="9 10">1348a</strain>
    </source>
</reference>
<feature type="transmembrane region" description="Helical" evidence="7">
    <location>
        <begin position="78"/>
        <end position="100"/>
    </location>
</feature>
<feature type="transmembrane region" description="Helical" evidence="7">
    <location>
        <begin position="401"/>
        <end position="422"/>
    </location>
</feature>
<feature type="transmembrane region" description="Helical" evidence="7">
    <location>
        <begin position="186"/>
        <end position="210"/>
    </location>
</feature>
<evidence type="ECO:0000256" key="7">
    <source>
        <dbReference type="SAM" id="Phobius"/>
    </source>
</evidence>
<evidence type="ECO:0000256" key="2">
    <source>
        <dbReference type="ARBA" id="ARBA00010992"/>
    </source>
</evidence>
<dbReference type="PANTHER" id="PTHR48022">
    <property type="entry name" value="PLASTIDIC GLUCOSE TRANSPORTER 4"/>
    <property type="match status" value="1"/>
</dbReference>
<dbReference type="SUPFAM" id="SSF103473">
    <property type="entry name" value="MFS general substrate transporter"/>
    <property type="match status" value="1"/>
</dbReference>
<dbReference type="EMBL" id="NJEU01000919">
    <property type="protein sequence ID" value="PHH69553.1"/>
    <property type="molecule type" value="Genomic_DNA"/>
</dbReference>
<feature type="transmembrane region" description="Helical" evidence="7">
    <location>
        <begin position="120"/>
        <end position="144"/>
    </location>
</feature>
<dbReference type="Proteomes" id="UP000224854">
    <property type="component" value="Unassembled WGS sequence"/>
</dbReference>
<feature type="domain" description="Major facilitator superfamily (MFS) profile" evidence="8">
    <location>
        <begin position="81"/>
        <end position="523"/>
    </location>
</feature>
<evidence type="ECO:0000256" key="4">
    <source>
        <dbReference type="ARBA" id="ARBA00022989"/>
    </source>
</evidence>
<keyword evidence="5 7" id="KW-0472">Membrane</keyword>
<dbReference type="InterPro" id="IPR020846">
    <property type="entry name" value="MFS_dom"/>
</dbReference>
<dbReference type="PROSITE" id="PS50850">
    <property type="entry name" value="MFS"/>
    <property type="match status" value="1"/>
</dbReference>
<keyword evidence="4 7" id="KW-1133">Transmembrane helix</keyword>
<dbReference type="AlphaFoldDB" id="A0A2C5YPL2"/>
<comment type="similarity">
    <text evidence="2">Belongs to the major facilitator superfamily. Sugar transporter (TC 2.A.1.1) family.</text>
</comment>
<evidence type="ECO:0000259" key="8">
    <source>
        <dbReference type="PROSITE" id="PS50850"/>
    </source>
</evidence>
<keyword evidence="3 7" id="KW-0812">Transmembrane</keyword>
<evidence type="ECO:0000256" key="3">
    <source>
        <dbReference type="ARBA" id="ARBA00022692"/>
    </source>
</evidence>
<feature type="region of interest" description="Disordered" evidence="6">
    <location>
        <begin position="546"/>
        <end position="569"/>
    </location>
</feature>